<evidence type="ECO:0000256" key="3">
    <source>
        <dbReference type="ARBA" id="ARBA00022723"/>
    </source>
</evidence>
<dbReference type="Pfam" id="PF14226">
    <property type="entry name" value="DIOX_N"/>
    <property type="match status" value="1"/>
</dbReference>
<evidence type="ECO:0000256" key="6">
    <source>
        <dbReference type="RuleBase" id="RU003682"/>
    </source>
</evidence>
<keyword evidence="9" id="KW-1185">Reference proteome</keyword>
<dbReference type="EnsemblPlants" id="AET2Gv20059600.2">
    <property type="protein sequence ID" value="AET2Gv20059600.2"/>
    <property type="gene ID" value="AET2Gv20059600"/>
</dbReference>
<evidence type="ECO:0000256" key="1">
    <source>
        <dbReference type="ARBA" id="ARBA00001962"/>
    </source>
</evidence>
<organism evidence="8 9">
    <name type="scientific">Aegilops tauschii subsp. strangulata</name>
    <name type="common">Goatgrass</name>
    <dbReference type="NCBI Taxonomy" id="200361"/>
    <lineage>
        <taxon>Eukaryota</taxon>
        <taxon>Viridiplantae</taxon>
        <taxon>Streptophyta</taxon>
        <taxon>Embryophyta</taxon>
        <taxon>Tracheophyta</taxon>
        <taxon>Spermatophyta</taxon>
        <taxon>Magnoliopsida</taxon>
        <taxon>Liliopsida</taxon>
        <taxon>Poales</taxon>
        <taxon>Poaceae</taxon>
        <taxon>BOP clade</taxon>
        <taxon>Pooideae</taxon>
        <taxon>Triticodae</taxon>
        <taxon>Triticeae</taxon>
        <taxon>Triticinae</taxon>
        <taxon>Aegilops</taxon>
    </lineage>
</organism>
<evidence type="ECO:0000256" key="4">
    <source>
        <dbReference type="ARBA" id="ARBA00023002"/>
    </source>
</evidence>
<dbReference type="GO" id="GO:0046872">
    <property type="term" value="F:metal ion binding"/>
    <property type="evidence" value="ECO:0007669"/>
    <property type="project" value="UniProtKB-KW"/>
</dbReference>
<comment type="cofactor">
    <cofactor evidence="1">
        <name>Fe cation</name>
        <dbReference type="ChEBI" id="CHEBI:24875"/>
    </cofactor>
</comment>
<reference evidence="9" key="1">
    <citation type="journal article" date="2014" name="Science">
        <title>Ancient hybridizations among the ancestral genomes of bread wheat.</title>
        <authorList>
            <consortium name="International Wheat Genome Sequencing Consortium,"/>
            <person name="Marcussen T."/>
            <person name="Sandve S.R."/>
            <person name="Heier L."/>
            <person name="Spannagl M."/>
            <person name="Pfeifer M."/>
            <person name="Jakobsen K.S."/>
            <person name="Wulff B.B."/>
            <person name="Steuernagel B."/>
            <person name="Mayer K.F."/>
            <person name="Olsen O.A."/>
        </authorList>
    </citation>
    <scope>NUCLEOTIDE SEQUENCE [LARGE SCALE GENOMIC DNA]</scope>
    <source>
        <strain evidence="9">cv. AL8/78</strain>
    </source>
</reference>
<evidence type="ECO:0000313" key="8">
    <source>
        <dbReference type="EnsemblPlants" id="AET2Gv20059600.2"/>
    </source>
</evidence>
<feature type="domain" description="Fe2OG dioxygenase" evidence="7">
    <location>
        <begin position="252"/>
        <end position="357"/>
    </location>
</feature>
<reference evidence="8" key="5">
    <citation type="journal article" date="2021" name="G3 (Bethesda)">
        <title>Aegilops tauschii genome assembly Aet v5.0 features greater sequence contiguity and improved annotation.</title>
        <authorList>
            <person name="Wang L."/>
            <person name="Zhu T."/>
            <person name="Rodriguez J.C."/>
            <person name="Deal K.R."/>
            <person name="Dubcovsky J."/>
            <person name="McGuire P.E."/>
            <person name="Lux T."/>
            <person name="Spannagl M."/>
            <person name="Mayer K.F.X."/>
            <person name="Baldrich P."/>
            <person name="Meyers B.C."/>
            <person name="Huo N."/>
            <person name="Gu Y.Q."/>
            <person name="Zhou H."/>
            <person name="Devos K.M."/>
            <person name="Bennetzen J.L."/>
            <person name="Unver T."/>
            <person name="Budak H."/>
            <person name="Gulick P.J."/>
            <person name="Galiba G."/>
            <person name="Kalapos B."/>
            <person name="Nelson D.R."/>
            <person name="Li P."/>
            <person name="You F.M."/>
            <person name="Luo M.C."/>
            <person name="Dvorak J."/>
        </authorList>
    </citation>
    <scope>NUCLEOTIDE SEQUENCE [LARGE SCALE GENOMIC DNA]</scope>
    <source>
        <strain evidence="8">cv. AL8/78</strain>
    </source>
</reference>
<reference evidence="8" key="4">
    <citation type="submission" date="2019-03" db="UniProtKB">
        <authorList>
            <consortium name="EnsemblPlants"/>
        </authorList>
    </citation>
    <scope>IDENTIFICATION</scope>
</reference>
<dbReference type="STRING" id="200361.A0A453ABF0"/>
<dbReference type="GO" id="GO:0051213">
    <property type="term" value="F:dioxygenase activity"/>
    <property type="evidence" value="ECO:0007669"/>
    <property type="project" value="UniProtKB-ARBA"/>
</dbReference>
<keyword evidence="3 6" id="KW-0479">Metal-binding</keyword>
<dbReference type="InterPro" id="IPR026992">
    <property type="entry name" value="DIOX_N"/>
</dbReference>
<reference evidence="8" key="3">
    <citation type="journal article" date="2017" name="Nature">
        <title>Genome sequence of the progenitor of the wheat D genome Aegilops tauschii.</title>
        <authorList>
            <person name="Luo M.C."/>
            <person name="Gu Y.Q."/>
            <person name="Puiu D."/>
            <person name="Wang H."/>
            <person name="Twardziok S.O."/>
            <person name="Deal K.R."/>
            <person name="Huo N."/>
            <person name="Zhu T."/>
            <person name="Wang L."/>
            <person name="Wang Y."/>
            <person name="McGuire P.E."/>
            <person name="Liu S."/>
            <person name="Long H."/>
            <person name="Ramasamy R.K."/>
            <person name="Rodriguez J.C."/>
            <person name="Van S.L."/>
            <person name="Yuan L."/>
            <person name="Wang Z."/>
            <person name="Xia Z."/>
            <person name="Xiao L."/>
            <person name="Anderson O.D."/>
            <person name="Ouyang S."/>
            <person name="Liang Y."/>
            <person name="Zimin A.V."/>
            <person name="Pertea G."/>
            <person name="Qi P."/>
            <person name="Bennetzen J.L."/>
            <person name="Dai X."/>
            <person name="Dawson M.W."/>
            <person name="Muller H.G."/>
            <person name="Kugler K."/>
            <person name="Rivarola-Duarte L."/>
            <person name="Spannagl M."/>
            <person name="Mayer K.F.X."/>
            <person name="Lu F.H."/>
            <person name="Bevan M.W."/>
            <person name="Leroy P."/>
            <person name="Li P."/>
            <person name="You F.M."/>
            <person name="Sun Q."/>
            <person name="Liu Z."/>
            <person name="Lyons E."/>
            <person name="Wicker T."/>
            <person name="Salzberg S.L."/>
            <person name="Devos K.M."/>
            <person name="Dvorak J."/>
        </authorList>
    </citation>
    <scope>NUCLEOTIDE SEQUENCE [LARGE SCALE GENOMIC DNA]</scope>
    <source>
        <strain evidence="8">cv. AL8/78</strain>
    </source>
</reference>
<dbReference type="Gene3D" id="2.60.120.330">
    <property type="entry name" value="B-lactam Antibiotic, Isopenicillin N Synthase, Chain"/>
    <property type="match status" value="1"/>
</dbReference>
<keyword evidence="5 6" id="KW-0408">Iron</keyword>
<evidence type="ECO:0000313" key="9">
    <source>
        <dbReference type="Proteomes" id="UP000015105"/>
    </source>
</evidence>
<dbReference type="PANTHER" id="PTHR10209">
    <property type="entry name" value="OXIDOREDUCTASE, 2OG-FE II OXYGENASE FAMILY PROTEIN"/>
    <property type="match status" value="1"/>
</dbReference>
<dbReference type="InterPro" id="IPR027443">
    <property type="entry name" value="IPNS-like_sf"/>
</dbReference>
<evidence type="ECO:0000256" key="2">
    <source>
        <dbReference type="ARBA" id="ARBA00008056"/>
    </source>
</evidence>
<dbReference type="Proteomes" id="UP000015105">
    <property type="component" value="Chromosome 2D"/>
</dbReference>
<proteinExistence type="inferred from homology"/>
<dbReference type="Gramene" id="AET2Gv20059600.2">
    <property type="protein sequence ID" value="AET2Gv20059600.2"/>
    <property type="gene ID" value="AET2Gv20059600"/>
</dbReference>
<dbReference type="FunFam" id="2.60.120.330:FF:000005">
    <property type="entry name" value="1-aminocyclopropane-1-carboxylate oxidase homolog 1"/>
    <property type="match status" value="1"/>
</dbReference>
<protein>
    <recommendedName>
        <fullName evidence="7">Fe2OG dioxygenase domain-containing protein</fullName>
    </recommendedName>
</protein>
<dbReference type="PROSITE" id="PS51471">
    <property type="entry name" value="FE2OG_OXY"/>
    <property type="match status" value="1"/>
</dbReference>
<dbReference type="Pfam" id="PF03171">
    <property type="entry name" value="2OG-FeII_Oxy"/>
    <property type="match status" value="1"/>
</dbReference>
<dbReference type="SUPFAM" id="SSF51197">
    <property type="entry name" value="Clavaminate synthase-like"/>
    <property type="match status" value="1"/>
</dbReference>
<sequence>NAGDGQQTMRYHRRQHEPRLHFTRGTHRPVNQKEQAAPITPRRVHAMASAQPLRALNLKAFDETRAGVKGLVDAGVTAVPSIFHHPPESLTHGAPRPQRFTVPVINLSCAVGTTRAAVVAQVRAAAETAGFFQVVGHGVPEAATSAMLAAVRGFIEEPVEAKAPYYTRDTGRRVRYQSNLDLFQSTAANWRDTLFVEMLPEPPAPEELPAACRRVAPEYARLVQRRLGRTLLGLLSEALGLRPGHLEEEHGCLEGLSLACHYYPACPEPHLTLGTPRHTDASFLTVLLQDAVGGLQVLVDLEGAPAWVDVPPVAGALVVNVGDFLQLMSNDRFKSVEHRVVSNAVGPRVSVACFLRTDRAAAPTRVLAPIVADGDEPRYRSTTVEEVVRQYYKVKGLAGTSALQHFRL</sequence>
<keyword evidence="4 6" id="KW-0560">Oxidoreductase</keyword>
<evidence type="ECO:0000259" key="7">
    <source>
        <dbReference type="PROSITE" id="PS51471"/>
    </source>
</evidence>
<dbReference type="PANTHER" id="PTHR10209:SF608">
    <property type="entry name" value="FE2OG DIOXYGENASE DOMAIN-CONTAINING PROTEIN"/>
    <property type="match status" value="1"/>
</dbReference>
<dbReference type="InterPro" id="IPR005123">
    <property type="entry name" value="Oxoglu/Fe-dep_dioxygenase_dom"/>
</dbReference>
<name>A0A453ABF0_AEGTS</name>
<accession>A0A453ABF0</accession>
<evidence type="ECO:0000256" key="5">
    <source>
        <dbReference type="ARBA" id="ARBA00023004"/>
    </source>
</evidence>
<comment type="similarity">
    <text evidence="2 6">Belongs to the iron/ascorbate-dependent oxidoreductase family.</text>
</comment>
<dbReference type="AlphaFoldDB" id="A0A453ABF0"/>
<dbReference type="InterPro" id="IPR044861">
    <property type="entry name" value="IPNS-like_FE2OG_OXY"/>
</dbReference>
<reference evidence="9" key="2">
    <citation type="journal article" date="2017" name="Nat. Plants">
        <title>The Aegilops tauschii genome reveals multiple impacts of transposons.</title>
        <authorList>
            <person name="Zhao G."/>
            <person name="Zou C."/>
            <person name="Li K."/>
            <person name="Wang K."/>
            <person name="Li T."/>
            <person name="Gao L."/>
            <person name="Zhang X."/>
            <person name="Wang H."/>
            <person name="Yang Z."/>
            <person name="Liu X."/>
            <person name="Jiang W."/>
            <person name="Mao L."/>
            <person name="Kong X."/>
            <person name="Jiao Y."/>
            <person name="Jia J."/>
        </authorList>
    </citation>
    <scope>NUCLEOTIDE SEQUENCE [LARGE SCALE GENOMIC DNA]</scope>
    <source>
        <strain evidence="9">cv. AL8/78</strain>
    </source>
</reference>